<dbReference type="SUPFAM" id="SSF102114">
    <property type="entry name" value="Radical SAM enzymes"/>
    <property type="match status" value="1"/>
</dbReference>
<dbReference type="PANTHER" id="PTHR43076:SF1">
    <property type="entry name" value="LIPOYL SYNTHASE 2"/>
    <property type="match status" value="1"/>
</dbReference>
<comment type="similarity">
    <text evidence="6">Belongs to the radical SAM superfamily. MqnC family.</text>
</comment>
<dbReference type="SFLD" id="SFLDS00029">
    <property type="entry name" value="Radical_SAM"/>
    <property type="match status" value="2"/>
</dbReference>
<sequence>MSRQIAAELQDALDRAADGGRIEYDEALELYRHAPLHALGTAADAARRKRFSGVYGEHGEIATYIIERNINYTNACVTACKFCAFYAAPKSDKVWTRELDDILRRCAETVALGGTQIMFQGGHHPDYGVEYYEKNFRAIKADFPQLVIHSLGASEVQHMAKVSGVSIEEAITRLKDSGLDSFAGAGAELLPARPRTAIAPLKESGERWLEIMETAHGLGLESTSTMLMGTGETNAERIEHLRMIRDVQDRTGGFRAFIPYTYQPENNHLKGRTQATMFEYLRLIAVARLYLHNVAHIQGSWLTVGKEAGQLSLHYGADDLGSVMLEENVVSSAGAKHRSNRMELIHLIRAAGRVPAQRSTTYQLLTVHEDPAQDPVDDHVMSHIASTAIEGGTAHPELKLVDVR</sequence>
<organism evidence="8 9">
    <name type="scientific">Catenulispora yoronensis</name>
    <dbReference type="NCBI Taxonomy" id="450799"/>
    <lineage>
        <taxon>Bacteria</taxon>
        <taxon>Bacillati</taxon>
        <taxon>Actinomycetota</taxon>
        <taxon>Actinomycetes</taxon>
        <taxon>Catenulisporales</taxon>
        <taxon>Catenulisporaceae</taxon>
        <taxon>Catenulispora</taxon>
    </lineage>
</organism>
<dbReference type="EMBL" id="BAAAQN010000002">
    <property type="protein sequence ID" value="GAA2013844.1"/>
    <property type="molecule type" value="Genomic_DNA"/>
</dbReference>
<dbReference type="CDD" id="cd01335">
    <property type="entry name" value="Radical_SAM"/>
    <property type="match status" value="1"/>
</dbReference>
<evidence type="ECO:0000256" key="6">
    <source>
        <dbReference type="HAMAP-Rule" id="MF_00992"/>
    </source>
</evidence>
<keyword evidence="9" id="KW-1185">Reference proteome</keyword>
<keyword evidence="6" id="KW-0474">Menaquinone biosynthesis</keyword>
<dbReference type="Pfam" id="PF04055">
    <property type="entry name" value="Radical_SAM"/>
    <property type="match status" value="1"/>
</dbReference>
<feature type="binding site" evidence="6">
    <location>
        <position position="83"/>
    </location>
    <ligand>
        <name>[4Fe-4S] cluster</name>
        <dbReference type="ChEBI" id="CHEBI:49883"/>
        <note>4Fe-4S-S-AdoMet</note>
    </ligand>
</feature>
<name>A0ABP5F273_9ACTN</name>
<protein>
    <recommendedName>
        <fullName evidence="6">Cyclic dehypoxanthine futalosine synthase</fullName>
        <shortName evidence="6">Cyclic DHFL synthase</shortName>
        <ecNumber evidence="6">1.21.98.1</ecNumber>
    </recommendedName>
    <alternativeName>
        <fullName evidence="6">Dehypoxanthine futalosine cyclase</fullName>
        <shortName evidence="6">DHFL cyclase</shortName>
    </alternativeName>
    <alternativeName>
        <fullName evidence="6">Menaquinone biosynthetic enzyme MqnC</fullName>
    </alternativeName>
</protein>
<comment type="catalytic activity">
    <reaction evidence="6">
        <text>dehypoxanthine futalosine + S-adenosyl-L-methionine = cyclic dehypoxanthinylfutalosinate + 5'-deoxyadenosine + L-methionine + H(+)</text>
        <dbReference type="Rhea" id="RHEA:33083"/>
        <dbReference type="ChEBI" id="CHEBI:15378"/>
        <dbReference type="ChEBI" id="CHEBI:17319"/>
        <dbReference type="ChEBI" id="CHEBI:57844"/>
        <dbReference type="ChEBI" id="CHEBI:58864"/>
        <dbReference type="ChEBI" id="CHEBI:59789"/>
        <dbReference type="ChEBI" id="CHEBI:64270"/>
        <dbReference type="EC" id="1.21.98.1"/>
    </reaction>
</comment>
<comment type="pathway">
    <text evidence="6">Quinol/quinone metabolism; menaquinone biosynthesis.</text>
</comment>
<evidence type="ECO:0000259" key="7">
    <source>
        <dbReference type="PROSITE" id="PS51918"/>
    </source>
</evidence>
<evidence type="ECO:0000256" key="5">
    <source>
        <dbReference type="ARBA" id="ARBA00023014"/>
    </source>
</evidence>
<keyword evidence="5 6" id="KW-0411">Iron-sulfur</keyword>
<evidence type="ECO:0000256" key="3">
    <source>
        <dbReference type="ARBA" id="ARBA00022723"/>
    </source>
</evidence>
<dbReference type="InterPro" id="IPR007197">
    <property type="entry name" value="rSAM"/>
</dbReference>
<dbReference type="NCBIfam" id="TIGR00423">
    <property type="entry name" value="CofH family radical SAM protein"/>
    <property type="match status" value="1"/>
</dbReference>
<dbReference type="InterPro" id="IPR034405">
    <property type="entry name" value="F420"/>
</dbReference>
<evidence type="ECO:0000313" key="9">
    <source>
        <dbReference type="Proteomes" id="UP001500751"/>
    </source>
</evidence>
<comment type="caution">
    <text evidence="8">The sequence shown here is derived from an EMBL/GenBank/DDBJ whole genome shotgun (WGS) entry which is preliminary data.</text>
</comment>
<evidence type="ECO:0000256" key="4">
    <source>
        <dbReference type="ARBA" id="ARBA00023004"/>
    </source>
</evidence>
<evidence type="ECO:0000313" key="8">
    <source>
        <dbReference type="EMBL" id="GAA2013844.1"/>
    </source>
</evidence>
<dbReference type="HAMAP" id="MF_00992">
    <property type="entry name" value="MqnC"/>
    <property type="match status" value="1"/>
</dbReference>
<accession>A0ABP5F273</accession>
<evidence type="ECO:0000256" key="2">
    <source>
        <dbReference type="ARBA" id="ARBA00022691"/>
    </source>
</evidence>
<evidence type="ECO:0000256" key="1">
    <source>
        <dbReference type="ARBA" id="ARBA00022485"/>
    </source>
</evidence>
<dbReference type="SFLD" id="SFLDG01389">
    <property type="entry name" value="menaquinone_synthsis_involved"/>
    <property type="match status" value="2"/>
</dbReference>
<reference evidence="9" key="1">
    <citation type="journal article" date="2019" name="Int. J. Syst. Evol. Microbiol.">
        <title>The Global Catalogue of Microorganisms (GCM) 10K type strain sequencing project: providing services to taxonomists for standard genome sequencing and annotation.</title>
        <authorList>
            <consortium name="The Broad Institute Genomics Platform"/>
            <consortium name="The Broad Institute Genome Sequencing Center for Infectious Disease"/>
            <person name="Wu L."/>
            <person name="Ma J."/>
        </authorList>
    </citation>
    <scope>NUCLEOTIDE SEQUENCE [LARGE SCALE GENOMIC DNA]</scope>
    <source>
        <strain evidence="9">JCM 16014</strain>
    </source>
</reference>
<dbReference type="InterPro" id="IPR022431">
    <property type="entry name" value="Cyclic_DHFL_synthase_mqnC"/>
</dbReference>
<feature type="binding site" evidence="6">
    <location>
        <position position="80"/>
    </location>
    <ligand>
        <name>[4Fe-4S] cluster</name>
        <dbReference type="ChEBI" id="CHEBI:49883"/>
        <note>4Fe-4S-S-AdoMet</note>
    </ligand>
</feature>
<dbReference type="Pfam" id="PF19288">
    <property type="entry name" value="CofH_C"/>
    <property type="match status" value="1"/>
</dbReference>
<keyword evidence="6" id="KW-0560">Oxidoreductase</keyword>
<dbReference type="SFLD" id="SFLDF00342">
    <property type="entry name" value="cyclic_dehypoxanthine_futalosi"/>
    <property type="match status" value="1"/>
</dbReference>
<proteinExistence type="inferred from homology"/>
<dbReference type="InterPro" id="IPR058240">
    <property type="entry name" value="rSAM_sf"/>
</dbReference>
<dbReference type="Proteomes" id="UP001500751">
    <property type="component" value="Unassembled WGS sequence"/>
</dbReference>
<dbReference type="SFLD" id="SFLDG01064">
    <property type="entry name" value="F420__menaquinone_cofactor_bio"/>
    <property type="match status" value="2"/>
</dbReference>
<keyword evidence="3 6" id="KW-0479">Metal-binding</keyword>
<dbReference type="InterPro" id="IPR013785">
    <property type="entry name" value="Aldolase_TIM"/>
</dbReference>
<dbReference type="SFLD" id="SFLDF00343">
    <property type="entry name" value="aminofutalosine_synthase_(mqnE"/>
    <property type="match status" value="1"/>
</dbReference>
<dbReference type="PIRSF" id="PIRSF004762">
    <property type="entry name" value="CHP00423"/>
    <property type="match status" value="1"/>
</dbReference>
<gene>
    <name evidence="6 8" type="primary">mqnC</name>
    <name evidence="8" type="ORF">GCM10009839_05900</name>
</gene>
<dbReference type="PROSITE" id="PS51918">
    <property type="entry name" value="RADICAL_SAM"/>
    <property type="match status" value="1"/>
</dbReference>
<keyword evidence="2 6" id="KW-0949">S-adenosyl-L-methionine</keyword>
<comment type="cofactor">
    <cofactor evidence="6">
        <name>[4Fe-4S] cluster</name>
        <dbReference type="ChEBI" id="CHEBI:49883"/>
    </cofactor>
    <text evidence="6">Binds 1 [4Fe-4S] cluster. The cluster is coordinated with 3 cysteines and an exchangeable S-adenosyl-L-methionine.</text>
</comment>
<dbReference type="EC" id="1.21.98.1" evidence="6"/>
<dbReference type="PANTHER" id="PTHR43076">
    <property type="entry name" value="FO SYNTHASE (COFH)"/>
    <property type="match status" value="1"/>
</dbReference>
<dbReference type="InterPro" id="IPR020050">
    <property type="entry name" value="FO_synthase_su2"/>
</dbReference>
<feature type="domain" description="Radical SAM core" evidence="7">
    <location>
        <begin position="62"/>
        <end position="293"/>
    </location>
</feature>
<dbReference type="InterPro" id="IPR045567">
    <property type="entry name" value="CofH/MnqC-like_C"/>
</dbReference>
<comment type="function">
    <text evidence="6">Radical SAM enzyme that catalyzes the cyclization of dehypoxanthine futalosine (DHFL) into cyclic dehypoxanthine futalosine (CDHFL), a step in the biosynthesis of menaquinone (MK, vitamin K2).</text>
</comment>
<dbReference type="Gene3D" id="3.20.20.70">
    <property type="entry name" value="Aldolase class I"/>
    <property type="match status" value="1"/>
</dbReference>
<keyword evidence="1 6" id="KW-0004">4Fe-4S</keyword>
<dbReference type="RefSeq" id="WP_344663890.1">
    <property type="nucleotide sequence ID" value="NZ_BAAAQN010000002.1"/>
</dbReference>
<dbReference type="NCBIfam" id="TIGR03699">
    <property type="entry name" value="menaquin_MqnC"/>
    <property type="match status" value="1"/>
</dbReference>
<keyword evidence="4 6" id="KW-0408">Iron</keyword>
<feature type="binding site" evidence="6">
    <location>
        <position position="76"/>
    </location>
    <ligand>
        <name>[4Fe-4S] cluster</name>
        <dbReference type="ChEBI" id="CHEBI:49883"/>
        <note>4Fe-4S-S-AdoMet</note>
    </ligand>
</feature>